<keyword evidence="4 8" id="KW-0418">Kinase</keyword>
<gene>
    <name evidence="11" type="primary">glpK</name>
    <name evidence="11" type="ORF">WMQ36_05050</name>
</gene>
<evidence type="ECO:0000256" key="2">
    <source>
        <dbReference type="ARBA" id="ARBA00022679"/>
    </source>
</evidence>
<dbReference type="PROSITE" id="PS00933">
    <property type="entry name" value="FGGY_KINASES_1"/>
    <property type="match status" value="1"/>
</dbReference>
<dbReference type="InterPro" id="IPR018483">
    <property type="entry name" value="Carb_kinase_FGGY_CS"/>
</dbReference>
<feature type="domain" description="Carbohydrate kinase FGGY C-terminal" evidence="10">
    <location>
        <begin position="261"/>
        <end position="448"/>
    </location>
</feature>
<keyword evidence="5" id="KW-0319">Glycerol metabolism</keyword>
<evidence type="ECO:0000256" key="5">
    <source>
        <dbReference type="ARBA" id="ARBA00022798"/>
    </source>
</evidence>
<dbReference type="PANTHER" id="PTHR10196:SF69">
    <property type="entry name" value="GLYCEROL KINASE"/>
    <property type="match status" value="1"/>
</dbReference>
<evidence type="ECO:0000259" key="10">
    <source>
        <dbReference type="Pfam" id="PF02782"/>
    </source>
</evidence>
<keyword evidence="6" id="KW-0067">ATP-binding</keyword>
<evidence type="ECO:0000313" key="11">
    <source>
        <dbReference type="EMBL" id="MEQ2424333.1"/>
    </source>
</evidence>
<evidence type="ECO:0000256" key="3">
    <source>
        <dbReference type="ARBA" id="ARBA00022741"/>
    </source>
</evidence>
<dbReference type="InterPro" id="IPR000577">
    <property type="entry name" value="Carb_kinase_FGGY"/>
</dbReference>
<keyword evidence="2 8" id="KW-0808">Transferase</keyword>
<keyword evidence="3" id="KW-0547">Nucleotide-binding</keyword>
<dbReference type="Pfam" id="PF02782">
    <property type="entry name" value="FGGY_C"/>
    <property type="match status" value="1"/>
</dbReference>
<evidence type="ECO:0000256" key="6">
    <source>
        <dbReference type="ARBA" id="ARBA00022840"/>
    </source>
</evidence>
<dbReference type="PROSITE" id="PS00445">
    <property type="entry name" value="FGGY_KINASES_2"/>
    <property type="match status" value="1"/>
</dbReference>
<dbReference type="RefSeq" id="WP_040381184.1">
    <property type="nucleotide sequence ID" value="NZ_JBBMFM010000012.1"/>
</dbReference>
<comment type="similarity">
    <text evidence="1 8">Belongs to the FGGY kinase family.</text>
</comment>
<evidence type="ECO:0000256" key="1">
    <source>
        <dbReference type="ARBA" id="ARBA00009156"/>
    </source>
</evidence>
<dbReference type="PIRSF" id="PIRSF000538">
    <property type="entry name" value="GlpK"/>
    <property type="match status" value="1"/>
</dbReference>
<proteinExistence type="inferred from homology"/>
<dbReference type="Pfam" id="PF00370">
    <property type="entry name" value="FGGY_N"/>
    <property type="match status" value="1"/>
</dbReference>
<keyword evidence="12" id="KW-1185">Reference proteome</keyword>
<sequence length="505" mass="56223">MKRYFIGIDQGTTGSTALLIDEKWDVVAAKNVEHMQIYPKPGWVEHDPVEIWNAIQTAVAAVLREAGAEPEQIVSIGIDNQGETCMVWDKKTGAPVYNALVWQDRRTAGYADELNGTYGSMITEKTGLGPDAYFSATKIRWILDHVDGVRERAEKGELMAGTLDSYLIWRFTGGEAFITDTSTASRTMMMDLKKGQWDQELLDIYNIPRSILPEITNSSQVYGYTTPETFFGARVPVAACITDALAAMLAQGCLDKGDIKTTYGTGCFMYINLGDTVRYSQNGLITVSSWQVDNKINYAFDGGVYIAGAAIQWLRDKLRVIWNSAETETIAASVPDTGGLYFVPAFSGLAAPHWDQYARGMMIGITGGTTREHIVRATLESIAFQVYDNAQVMKQDSGYGFSVMKADGGPVVNRFLMQFQADILDAAVDVPVVTEMTAYGAAFLAALAVGEFNSIQDVRGCWKLGSRYEPKMGRMEREFCLEQWHRAVERCKNWEIPNRRWENER</sequence>
<dbReference type="InterPro" id="IPR005999">
    <property type="entry name" value="Glycerol_kin"/>
</dbReference>
<evidence type="ECO:0000256" key="7">
    <source>
        <dbReference type="ARBA" id="ARBA00043149"/>
    </source>
</evidence>
<dbReference type="SUPFAM" id="SSF53067">
    <property type="entry name" value="Actin-like ATPase domain"/>
    <property type="match status" value="2"/>
</dbReference>
<evidence type="ECO:0000256" key="8">
    <source>
        <dbReference type="RuleBase" id="RU003733"/>
    </source>
</evidence>
<dbReference type="PANTHER" id="PTHR10196">
    <property type="entry name" value="SUGAR KINASE"/>
    <property type="match status" value="1"/>
</dbReference>
<dbReference type="CDD" id="cd07769">
    <property type="entry name" value="ASKHA_NBD_FGGY_GK"/>
    <property type="match status" value="1"/>
</dbReference>
<comment type="caution">
    <text evidence="11">The sequence shown here is derived from an EMBL/GenBank/DDBJ whole genome shotgun (WGS) entry which is preliminary data.</text>
</comment>
<dbReference type="InterPro" id="IPR018485">
    <property type="entry name" value="FGGY_C"/>
</dbReference>
<dbReference type="NCBIfam" id="NF000756">
    <property type="entry name" value="PRK00047.1"/>
    <property type="match status" value="1"/>
</dbReference>
<dbReference type="InterPro" id="IPR043129">
    <property type="entry name" value="ATPase_NBD"/>
</dbReference>
<dbReference type="NCBIfam" id="TIGR01311">
    <property type="entry name" value="glycerol_kin"/>
    <property type="match status" value="1"/>
</dbReference>
<evidence type="ECO:0000313" key="12">
    <source>
        <dbReference type="Proteomes" id="UP001454086"/>
    </source>
</evidence>
<reference evidence="11 12" key="1">
    <citation type="submission" date="2024-03" db="EMBL/GenBank/DDBJ databases">
        <title>Human intestinal bacterial collection.</title>
        <authorList>
            <person name="Pauvert C."/>
            <person name="Hitch T.C.A."/>
            <person name="Clavel T."/>
        </authorList>
    </citation>
    <scope>NUCLEOTIDE SEQUENCE [LARGE SCALE GENOMIC DNA]</scope>
    <source>
        <strain evidence="11 12">CLA-SR-H021</strain>
    </source>
</reference>
<dbReference type="Gene3D" id="3.30.420.40">
    <property type="match status" value="2"/>
</dbReference>
<accession>A0ABV1D1S8</accession>
<protein>
    <recommendedName>
        <fullName evidence="7">ATP:glycerol 3-phosphotransferase</fullName>
    </recommendedName>
</protein>
<evidence type="ECO:0000256" key="4">
    <source>
        <dbReference type="ARBA" id="ARBA00022777"/>
    </source>
</evidence>
<dbReference type="InterPro" id="IPR018484">
    <property type="entry name" value="FGGY_N"/>
</dbReference>
<evidence type="ECO:0000259" key="9">
    <source>
        <dbReference type="Pfam" id="PF00370"/>
    </source>
</evidence>
<organism evidence="11 12">
    <name type="scientific">Enterocloster hominis</name>
    <name type="common">ex Hitch et al. 2024</name>
    <dbReference type="NCBI Taxonomy" id="1917870"/>
    <lineage>
        <taxon>Bacteria</taxon>
        <taxon>Bacillati</taxon>
        <taxon>Bacillota</taxon>
        <taxon>Clostridia</taxon>
        <taxon>Lachnospirales</taxon>
        <taxon>Lachnospiraceae</taxon>
        <taxon>Enterocloster</taxon>
    </lineage>
</organism>
<feature type="domain" description="Carbohydrate kinase FGGY N-terminal" evidence="9">
    <location>
        <begin position="4"/>
        <end position="249"/>
    </location>
</feature>
<dbReference type="GO" id="GO:0004370">
    <property type="term" value="F:glycerol kinase activity"/>
    <property type="evidence" value="ECO:0007669"/>
    <property type="project" value="UniProtKB-EC"/>
</dbReference>
<dbReference type="Proteomes" id="UP001454086">
    <property type="component" value="Unassembled WGS sequence"/>
</dbReference>
<dbReference type="EMBL" id="JBBMFM010000012">
    <property type="protein sequence ID" value="MEQ2424333.1"/>
    <property type="molecule type" value="Genomic_DNA"/>
</dbReference>
<name>A0ABV1D1S8_9FIRM</name>